<evidence type="ECO:0000313" key="1">
    <source>
        <dbReference type="EMBL" id="QJA54688.1"/>
    </source>
</evidence>
<accession>A0A6H2A4J0</accession>
<sequence length="193" mass="21708">MNREILMNELEPGMIFTTKNPMMLGRAICWFEKLRSADNQAEYSHAGVIIGRPAITFEALWTNKKQNLFKAYAGTKVLIGRHKDMTPKRAVMGWDGVKKYEGQVYSFWRLLLHALPFCSKIGTGGFAVCSEIAAKYISKSGVMVAGKKVSSELVAEFLKTGESFYWKGRTPDDIADMIHNFKGWSVVFEGILP</sequence>
<organism evidence="1">
    <name type="scientific">viral metagenome</name>
    <dbReference type="NCBI Taxonomy" id="1070528"/>
    <lineage>
        <taxon>unclassified sequences</taxon>
        <taxon>metagenomes</taxon>
        <taxon>organismal metagenomes</taxon>
    </lineage>
</organism>
<gene>
    <name evidence="1" type="ORF">TM448A05538_0004</name>
</gene>
<dbReference type="AlphaFoldDB" id="A0A6H2A4J0"/>
<protein>
    <recommendedName>
        <fullName evidence="2">Peptidase</fullName>
    </recommendedName>
</protein>
<evidence type="ECO:0008006" key="2">
    <source>
        <dbReference type="Google" id="ProtNLM"/>
    </source>
</evidence>
<proteinExistence type="predicted"/>
<name>A0A6H2A4J0_9ZZZZ</name>
<reference evidence="1" key="1">
    <citation type="submission" date="2020-03" db="EMBL/GenBank/DDBJ databases">
        <title>The deep terrestrial virosphere.</title>
        <authorList>
            <person name="Holmfeldt K."/>
            <person name="Nilsson E."/>
            <person name="Simone D."/>
            <person name="Lopez-Fernandez M."/>
            <person name="Wu X."/>
            <person name="de Brujin I."/>
            <person name="Lundin D."/>
            <person name="Andersson A."/>
            <person name="Bertilsson S."/>
            <person name="Dopson M."/>
        </authorList>
    </citation>
    <scope>NUCLEOTIDE SEQUENCE</scope>
    <source>
        <strain evidence="1">TM448A05538</strain>
    </source>
</reference>
<dbReference type="EMBL" id="MT144529">
    <property type="protein sequence ID" value="QJA54688.1"/>
    <property type="molecule type" value="Genomic_DNA"/>
</dbReference>
<dbReference type="Gene3D" id="3.90.1720.10">
    <property type="entry name" value="endopeptidase domain like (from Nostoc punctiforme)"/>
    <property type="match status" value="1"/>
</dbReference>